<dbReference type="CDD" id="cd05301">
    <property type="entry name" value="GDH"/>
    <property type="match status" value="1"/>
</dbReference>
<dbReference type="InterPro" id="IPR050223">
    <property type="entry name" value="D-isomer_2-hydroxyacid_DH"/>
</dbReference>
<dbReference type="SUPFAM" id="SSF52283">
    <property type="entry name" value="Formate/glycerate dehydrogenase catalytic domain-like"/>
    <property type="match status" value="1"/>
</dbReference>
<dbReference type="InterPro" id="IPR006139">
    <property type="entry name" value="D-isomer_2_OHA_DH_cat_dom"/>
</dbReference>
<dbReference type="InParanoid" id="A0A163TFU2"/>
<keyword evidence="1 2" id="KW-0560">Oxidoreductase</keyword>
<dbReference type="FunFam" id="3.40.50.720:FF:000026">
    <property type="entry name" value="Glyoxylate/hydroxypyruvate reductase B"/>
    <property type="match status" value="1"/>
</dbReference>
<dbReference type="AlphaFoldDB" id="A0A163TFU2"/>
<dbReference type="OrthoDB" id="9991913at2759"/>
<organism evidence="5">
    <name type="scientific">Absidia glauca</name>
    <name type="common">Pin mould</name>
    <dbReference type="NCBI Taxonomy" id="4829"/>
    <lineage>
        <taxon>Eukaryota</taxon>
        <taxon>Fungi</taxon>
        <taxon>Fungi incertae sedis</taxon>
        <taxon>Mucoromycota</taxon>
        <taxon>Mucoromycotina</taxon>
        <taxon>Mucoromycetes</taxon>
        <taxon>Mucorales</taxon>
        <taxon>Cunninghamellaceae</taxon>
        <taxon>Absidia</taxon>
    </lineage>
</organism>
<name>A0A163TFU2_ABSGL</name>
<dbReference type="Gene3D" id="3.40.50.720">
    <property type="entry name" value="NAD(P)-binding Rossmann-like Domain"/>
    <property type="match status" value="2"/>
</dbReference>
<proteinExistence type="inferred from homology"/>
<dbReference type="GO" id="GO:0008465">
    <property type="term" value="F:hydroxypyruvate reductase (NADH) activity"/>
    <property type="evidence" value="ECO:0007669"/>
    <property type="project" value="TreeGrafter"/>
</dbReference>
<dbReference type="SUPFAM" id="SSF51735">
    <property type="entry name" value="NAD(P)-binding Rossmann-fold domains"/>
    <property type="match status" value="1"/>
</dbReference>
<accession>A0A163TFU2</accession>
<dbReference type="InterPro" id="IPR006140">
    <property type="entry name" value="D-isomer_DH_NAD-bd"/>
</dbReference>
<dbReference type="PANTHER" id="PTHR10996">
    <property type="entry name" value="2-HYDROXYACID DEHYDROGENASE-RELATED"/>
    <property type="match status" value="1"/>
</dbReference>
<feature type="domain" description="D-isomer specific 2-hydroxyacid dehydrogenase catalytic" evidence="3">
    <location>
        <begin position="3"/>
        <end position="316"/>
    </location>
</feature>
<dbReference type="GO" id="GO:0030267">
    <property type="term" value="F:glyoxylate reductase (NADPH) activity"/>
    <property type="evidence" value="ECO:0007669"/>
    <property type="project" value="TreeGrafter"/>
</dbReference>
<comment type="similarity">
    <text evidence="2">Belongs to the D-isomer specific 2-hydroxyacid dehydrogenase family.</text>
</comment>
<dbReference type="GO" id="GO:0051287">
    <property type="term" value="F:NAD binding"/>
    <property type="evidence" value="ECO:0007669"/>
    <property type="project" value="InterPro"/>
</dbReference>
<dbReference type="OMA" id="CHSAGYD"/>
<dbReference type="STRING" id="4829.A0A163TFU2"/>
<feature type="domain" description="D-isomer specific 2-hydroxyacid dehydrogenase NAD-binding" evidence="4">
    <location>
        <begin position="111"/>
        <end position="289"/>
    </location>
</feature>
<keyword evidence="6" id="KW-1185">Reference proteome</keyword>
<gene>
    <name evidence="5" type="primary">ABSGL_10276.1 scaffold 11921</name>
</gene>
<reference evidence="5" key="1">
    <citation type="submission" date="2016-04" db="EMBL/GenBank/DDBJ databases">
        <authorList>
            <person name="Evans L.H."/>
            <person name="Alamgir A."/>
            <person name="Owens N."/>
            <person name="Weber N.D."/>
            <person name="Virtaneva K."/>
            <person name="Barbian K."/>
            <person name="Babar A."/>
            <person name="Rosenke K."/>
        </authorList>
    </citation>
    <scope>NUCLEOTIDE SEQUENCE [LARGE SCALE GENOMIC DNA]</scope>
    <source>
        <strain evidence="5">CBS 101.48</strain>
    </source>
</reference>
<sequence length="320" mass="35330">MKVLVTRLLPEHTQKRLQDEPLLDLVQWKEDRAIPRETLLSLVKGVDAIYCLLTDKIDEQVLDCAGPQLKVVSTMSVGYDHIDVKALKARNIQVGYTPDCLTEATADLTVLLALSVARRMKEGIRAAENGEWSVWRPTWLCGTQFSGKTLGVVGLGRIGEAVAKRLKAFGITRILYYGRSRKPQAEAELGAEFASFDDLLEKSDYITVCCALTVETQDLFDYQAFSKMKPSVVFVNTARGGIVKQDDLVRALEDGKIRAVGLDVTVPEPLPVDHKLYQFPNCIILPHIASATSETREQMATMALDNIVAVANGQPIPFGL</sequence>
<evidence type="ECO:0000256" key="2">
    <source>
        <dbReference type="RuleBase" id="RU003719"/>
    </source>
</evidence>
<dbReference type="InterPro" id="IPR036291">
    <property type="entry name" value="NAD(P)-bd_dom_sf"/>
</dbReference>
<evidence type="ECO:0008006" key="7">
    <source>
        <dbReference type="Google" id="ProtNLM"/>
    </source>
</evidence>
<dbReference type="PANTHER" id="PTHR10996:SF277">
    <property type="entry name" value="GLYOXYLATE REDUCTASE_HYDROXYPYRUVATE REDUCTASE"/>
    <property type="match status" value="1"/>
</dbReference>
<evidence type="ECO:0000259" key="3">
    <source>
        <dbReference type="Pfam" id="PF00389"/>
    </source>
</evidence>
<evidence type="ECO:0000313" key="5">
    <source>
        <dbReference type="EMBL" id="SAM04412.1"/>
    </source>
</evidence>
<evidence type="ECO:0000256" key="1">
    <source>
        <dbReference type="ARBA" id="ARBA00023002"/>
    </source>
</evidence>
<protein>
    <recommendedName>
        <fullName evidence="7">Glyoxylate reductase/hydroxypyruvate reductase</fullName>
    </recommendedName>
</protein>
<evidence type="ECO:0000259" key="4">
    <source>
        <dbReference type="Pfam" id="PF02826"/>
    </source>
</evidence>
<dbReference type="Pfam" id="PF02826">
    <property type="entry name" value="2-Hacid_dh_C"/>
    <property type="match status" value="1"/>
</dbReference>
<evidence type="ECO:0000313" key="6">
    <source>
        <dbReference type="Proteomes" id="UP000078561"/>
    </source>
</evidence>
<dbReference type="Proteomes" id="UP000078561">
    <property type="component" value="Unassembled WGS sequence"/>
</dbReference>
<dbReference type="Pfam" id="PF00389">
    <property type="entry name" value="2-Hacid_dh"/>
    <property type="match status" value="1"/>
</dbReference>
<dbReference type="EMBL" id="LT554386">
    <property type="protein sequence ID" value="SAM04412.1"/>
    <property type="molecule type" value="Genomic_DNA"/>
</dbReference>
<dbReference type="GO" id="GO:0005829">
    <property type="term" value="C:cytosol"/>
    <property type="evidence" value="ECO:0007669"/>
    <property type="project" value="TreeGrafter"/>
</dbReference>